<keyword evidence="2" id="KW-1185">Reference proteome</keyword>
<dbReference type="Proteomes" id="UP000762676">
    <property type="component" value="Unassembled WGS sequence"/>
</dbReference>
<proteinExistence type="predicted"/>
<dbReference type="PANTHER" id="PTHR10773">
    <property type="entry name" value="DNA-DIRECTED RNA POLYMERASES I, II, AND III SUBUNIT RPABC2"/>
    <property type="match status" value="1"/>
</dbReference>
<evidence type="ECO:0000313" key="2">
    <source>
        <dbReference type="Proteomes" id="UP000762676"/>
    </source>
</evidence>
<evidence type="ECO:0000313" key="1">
    <source>
        <dbReference type="EMBL" id="GFS17080.1"/>
    </source>
</evidence>
<organism evidence="1 2">
    <name type="scientific">Elysia marginata</name>
    <dbReference type="NCBI Taxonomy" id="1093978"/>
    <lineage>
        <taxon>Eukaryota</taxon>
        <taxon>Metazoa</taxon>
        <taxon>Spiralia</taxon>
        <taxon>Lophotrochozoa</taxon>
        <taxon>Mollusca</taxon>
        <taxon>Gastropoda</taxon>
        <taxon>Heterobranchia</taxon>
        <taxon>Euthyneura</taxon>
        <taxon>Panpulmonata</taxon>
        <taxon>Sacoglossa</taxon>
        <taxon>Placobranchoidea</taxon>
        <taxon>Plakobranchidae</taxon>
        <taxon>Elysia</taxon>
    </lineage>
</organism>
<accession>A0AAV4J476</accession>
<dbReference type="AlphaFoldDB" id="A0AAV4J476"/>
<name>A0AAV4J476_9GAST</name>
<dbReference type="EMBL" id="BMAT01006648">
    <property type="protein sequence ID" value="GFS17080.1"/>
    <property type="molecule type" value="Genomic_DNA"/>
</dbReference>
<gene>
    <name evidence="1" type="ORF">ElyMa_003230200</name>
</gene>
<protein>
    <submittedName>
        <fullName evidence="1">Organic cation transporter protein</fullName>
    </submittedName>
</protein>
<dbReference type="PANTHER" id="PTHR10773:SF19">
    <property type="match status" value="1"/>
</dbReference>
<sequence>MTCTKIANLTGDAKVSFQEDFDEHLRRKTLSHQKKDEDKTRANNDPSFMSVTFDLQSKLQIPSCQASLMYYMCKLCVNNLYVYQQRKPSNAYCYTWQETEAKRGAVEIGTSI</sequence>
<comment type="caution">
    <text evidence="1">The sequence shown here is derived from an EMBL/GenBank/DDBJ whole genome shotgun (WGS) entry which is preliminary data.</text>
</comment>
<reference evidence="1 2" key="1">
    <citation type="journal article" date="2021" name="Elife">
        <title>Chloroplast acquisition without the gene transfer in kleptoplastic sea slugs, Plakobranchus ocellatus.</title>
        <authorList>
            <person name="Maeda T."/>
            <person name="Takahashi S."/>
            <person name="Yoshida T."/>
            <person name="Shimamura S."/>
            <person name="Takaki Y."/>
            <person name="Nagai Y."/>
            <person name="Toyoda A."/>
            <person name="Suzuki Y."/>
            <person name="Arimoto A."/>
            <person name="Ishii H."/>
            <person name="Satoh N."/>
            <person name="Nishiyama T."/>
            <person name="Hasebe M."/>
            <person name="Maruyama T."/>
            <person name="Minagawa J."/>
            <person name="Obokata J."/>
            <person name="Shigenobu S."/>
        </authorList>
    </citation>
    <scope>NUCLEOTIDE SEQUENCE [LARGE SCALE GENOMIC DNA]</scope>
</reference>